<dbReference type="GO" id="GO:0005737">
    <property type="term" value="C:cytoplasm"/>
    <property type="evidence" value="ECO:0007669"/>
    <property type="project" value="TreeGrafter"/>
</dbReference>
<dbReference type="PROSITE" id="PS51184">
    <property type="entry name" value="JMJC"/>
    <property type="match status" value="1"/>
</dbReference>
<dbReference type="InterPro" id="IPR003347">
    <property type="entry name" value="JmjC_dom"/>
</dbReference>
<keyword evidence="3" id="KW-1185">Reference proteome</keyword>
<feature type="non-terminal residue" evidence="2">
    <location>
        <position position="1"/>
    </location>
</feature>
<dbReference type="GO" id="GO:0005634">
    <property type="term" value="C:nucleus"/>
    <property type="evidence" value="ECO:0007669"/>
    <property type="project" value="TreeGrafter"/>
</dbReference>
<dbReference type="PANTHER" id="PTHR12480:SF6">
    <property type="entry name" value="2-OXOGLUTARATE AND IRON-DEPENDENT OXYGENASE JMJD4"/>
    <property type="match status" value="1"/>
</dbReference>
<comment type="caution">
    <text evidence="2">The sequence shown here is derived from an EMBL/GenBank/DDBJ whole genome shotgun (WGS) entry which is preliminary data.</text>
</comment>
<evidence type="ECO:0000313" key="2">
    <source>
        <dbReference type="EMBL" id="EPS61123.1"/>
    </source>
</evidence>
<dbReference type="EMBL" id="AUSU01007065">
    <property type="protein sequence ID" value="EPS61123.1"/>
    <property type="molecule type" value="Genomic_DNA"/>
</dbReference>
<dbReference type="OrthoDB" id="424465at2759"/>
<dbReference type="Gene3D" id="2.60.120.650">
    <property type="entry name" value="Cupin"/>
    <property type="match status" value="1"/>
</dbReference>
<dbReference type="InterPro" id="IPR050910">
    <property type="entry name" value="JMJD6_ArgDemeth/LysHydrox"/>
</dbReference>
<dbReference type="AlphaFoldDB" id="S8DEC0"/>
<reference evidence="2 3" key="1">
    <citation type="journal article" date="2013" name="BMC Genomics">
        <title>The miniature genome of a carnivorous plant Genlisea aurea contains a low number of genes and short non-coding sequences.</title>
        <authorList>
            <person name="Leushkin E.V."/>
            <person name="Sutormin R.A."/>
            <person name="Nabieva E.R."/>
            <person name="Penin A.A."/>
            <person name="Kondrashov A.S."/>
            <person name="Logacheva M.D."/>
        </authorList>
    </citation>
    <scope>NUCLEOTIDE SEQUENCE [LARGE SCALE GENOMIC DNA]</scope>
</reference>
<dbReference type="SMART" id="SM00558">
    <property type="entry name" value="JmjC"/>
    <property type="match status" value="1"/>
</dbReference>
<feature type="non-terminal residue" evidence="2">
    <location>
        <position position="240"/>
    </location>
</feature>
<evidence type="ECO:0000313" key="3">
    <source>
        <dbReference type="Proteomes" id="UP000015453"/>
    </source>
</evidence>
<dbReference type="Pfam" id="PF02373">
    <property type="entry name" value="JmjC"/>
    <property type="match status" value="1"/>
</dbReference>
<feature type="domain" description="JmjC" evidence="1">
    <location>
        <begin position="1"/>
        <end position="117"/>
    </location>
</feature>
<sequence length="240" mass="28413">GTWTPLHADVFRSYSWSANICGRKQWFFLSPSQNHLVFDRYMRSSVYDIFEDVCSSEYPGFDKASWWECIQEPNEVIFVPSGWYHQVHNLEDTISINHNWFNSYNISSTWDLLLSEYNEAKRYIEDIKDDCDDFERLCQRNLAANAGMNFRDFFVLVSRFTLANFTLLYHLRSDGFEDTDSRIVRLLLFNLESLRSIGSKIISSTGPENCRNFFIDLRETLQDRLFMELCLALVRTYRSI</sequence>
<protein>
    <recommendedName>
        <fullName evidence="1">JmjC domain-containing protein</fullName>
    </recommendedName>
</protein>
<dbReference type="GO" id="GO:0045905">
    <property type="term" value="P:positive regulation of translational termination"/>
    <property type="evidence" value="ECO:0007669"/>
    <property type="project" value="TreeGrafter"/>
</dbReference>
<dbReference type="SUPFAM" id="SSF51197">
    <property type="entry name" value="Clavaminate synthase-like"/>
    <property type="match status" value="1"/>
</dbReference>
<dbReference type="GO" id="GO:0016706">
    <property type="term" value="F:2-oxoglutarate-dependent dioxygenase activity"/>
    <property type="evidence" value="ECO:0007669"/>
    <property type="project" value="TreeGrafter"/>
</dbReference>
<evidence type="ECO:0000259" key="1">
    <source>
        <dbReference type="PROSITE" id="PS51184"/>
    </source>
</evidence>
<name>S8DEC0_9LAMI</name>
<dbReference type="PANTHER" id="PTHR12480">
    <property type="entry name" value="ARGININE DEMETHYLASE AND LYSYL-HYDROXYLASE JMJD"/>
    <property type="match status" value="1"/>
</dbReference>
<dbReference type="Proteomes" id="UP000015453">
    <property type="component" value="Unassembled WGS sequence"/>
</dbReference>
<accession>S8DEC0</accession>
<dbReference type="GO" id="GO:0043565">
    <property type="term" value="F:sequence-specific DNA binding"/>
    <property type="evidence" value="ECO:0007669"/>
    <property type="project" value="TreeGrafter"/>
</dbReference>
<gene>
    <name evidence="2" type="ORF">M569_13677</name>
</gene>
<proteinExistence type="predicted"/>
<organism evidence="2 3">
    <name type="scientific">Genlisea aurea</name>
    <dbReference type="NCBI Taxonomy" id="192259"/>
    <lineage>
        <taxon>Eukaryota</taxon>
        <taxon>Viridiplantae</taxon>
        <taxon>Streptophyta</taxon>
        <taxon>Embryophyta</taxon>
        <taxon>Tracheophyta</taxon>
        <taxon>Spermatophyta</taxon>
        <taxon>Magnoliopsida</taxon>
        <taxon>eudicotyledons</taxon>
        <taxon>Gunneridae</taxon>
        <taxon>Pentapetalae</taxon>
        <taxon>asterids</taxon>
        <taxon>lamiids</taxon>
        <taxon>Lamiales</taxon>
        <taxon>Lentibulariaceae</taxon>
        <taxon>Genlisea</taxon>
    </lineage>
</organism>